<dbReference type="RefSeq" id="WP_274148935.1">
    <property type="nucleotide sequence ID" value="NZ_CP117811.1"/>
</dbReference>
<dbReference type="InterPro" id="IPR044946">
    <property type="entry name" value="Restrct_endonuc_typeI_TRD_sf"/>
</dbReference>
<dbReference type="PANTHER" id="PTHR43140:SF1">
    <property type="entry name" value="TYPE I RESTRICTION ENZYME ECOKI SPECIFICITY SUBUNIT"/>
    <property type="match status" value="1"/>
</dbReference>
<gene>
    <name evidence="5" type="ORF">PQO03_06705</name>
</gene>
<evidence type="ECO:0000256" key="3">
    <source>
        <dbReference type="ARBA" id="ARBA00023125"/>
    </source>
</evidence>
<feature type="domain" description="Type I restriction modification DNA specificity" evidence="4">
    <location>
        <begin position="7"/>
        <end position="162"/>
    </location>
</feature>
<dbReference type="Gene3D" id="3.90.220.20">
    <property type="entry name" value="DNA methylase specificity domains"/>
    <property type="match status" value="2"/>
</dbReference>
<name>A0ABY7VMX4_9BACT</name>
<dbReference type="Proteomes" id="UP001214250">
    <property type="component" value="Chromosome 1"/>
</dbReference>
<evidence type="ECO:0000313" key="6">
    <source>
        <dbReference type="Proteomes" id="UP001214250"/>
    </source>
</evidence>
<keyword evidence="6" id="KW-1185">Reference proteome</keyword>
<sequence length="450" mass="50155">MSELSIPQNWVLTTLGSILSVSSGKGLPQSKMVEGNIPVYGGNGVTGQHNTHSIEQVTIVIGREGFYCGSVHLTPSKSWVTDNAFITKYSDSNIDQMFLYWLLKSTDLRKNDSSTAQPVISGKKLYPTDVLLPPLAEQEEIARRLDDLLSQVDSIKTRLDKVPGTLKTFRQSVLAAAVSGQLTESWRKENTPIKINETNNTYSLSEEFDYYEIPDTWSFTPIGNIAAFQQGMQIAKSSRHEADGPNRLPILRIGNYSSQFTKDVDYIDVDSSSLIAEKDDIILTRTGESRGGVLTGYRGVFHNNTFRINFNESAILREYLIISLKNEQTQNFIKEVSGRSAQPDLTHKKFGPCPISLPSLEEQAEIVRRVEELFAYADKVEAQVKVAQERVNKLTQSILAKAFRGELTEAWRATNPELITGPNSAAALLARIQAEREAAQPKKKPRKKKA</sequence>
<accession>A0ABY7VMX4</accession>
<evidence type="ECO:0000259" key="4">
    <source>
        <dbReference type="Pfam" id="PF01420"/>
    </source>
</evidence>
<dbReference type="InterPro" id="IPR000055">
    <property type="entry name" value="Restrct_endonuc_typeI_TRD"/>
</dbReference>
<dbReference type="CDD" id="cd17263">
    <property type="entry name" value="RMtype1_S_AbaB8300I-TRD1-CR1_like"/>
    <property type="match status" value="1"/>
</dbReference>
<dbReference type="InterPro" id="IPR051212">
    <property type="entry name" value="Type-I_RE_S_subunit"/>
</dbReference>
<evidence type="ECO:0000256" key="2">
    <source>
        <dbReference type="ARBA" id="ARBA00022747"/>
    </source>
</evidence>
<dbReference type="Pfam" id="PF01420">
    <property type="entry name" value="Methylase_S"/>
    <property type="match status" value="2"/>
</dbReference>
<keyword evidence="5" id="KW-0540">Nuclease</keyword>
<organism evidence="5 6">
    <name type="scientific">Lentisphaera profundi</name>
    <dbReference type="NCBI Taxonomy" id="1658616"/>
    <lineage>
        <taxon>Bacteria</taxon>
        <taxon>Pseudomonadati</taxon>
        <taxon>Lentisphaerota</taxon>
        <taxon>Lentisphaeria</taxon>
        <taxon>Lentisphaerales</taxon>
        <taxon>Lentisphaeraceae</taxon>
        <taxon>Lentisphaera</taxon>
    </lineage>
</organism>
<evidence type="ECO:0000256" key="1">
    <source>
        <dbReference type="ARBA" id="ARBA00010923"/>
    </source>
</evidence>
<dbReference type="PANTHER" id="PTHR43140">
    <property type="entry name" value="TYPE-1 RESTRICTION ENZYME ECOKI SPECIFICITY PROTEIN"/>
    <property type="match status" value="1"/>
</dbReference>
<keyword evidence="5" id="KW-0378">Hydrolase</keyword>
<feature type="domain" description="Type I restriction modification DNA specificity" evidence="4">
    <location>
        <begin position="214"/>
        <end position="383"/>
    </location>
</feature>
<protein>
    <submittedName>
        <fullName evidence="5">Restriction endonuclease subunit S</fullName>
        <ecNumber evidence="5">3.1.21.-</ecNumber>
    </submittedName>
</protein>
<reference evidence="5 6" key="1">
    <citation type="submission" date="2023-02" db="EMBL/GenBank/DDBJ databases">
        <title>Genome sequence of Lentisphaera profundi SAORIC-696.</title>
        <authorList>
            <person name="Kim e."/>
            <person name="Cho J.-C."/>
            <person name="Choi A."/>
            <person name="Kang I."/>
        </authorList>
    </citation>
    <scope>NUCLEOTIDE SEQUENCE [LARGE SCALE GENOMIC DNA]</scope>
    <source>
        <strain evidence="5 6">SAORIC-696</strain>
    </source>
</reference>
<dbReference type="EMBL" id="CP117811">
    <property type="protein sequence ID" value="WDE95406.1"/>
    <property type="molecule type" value="Genomic_DNA"/>
</dbReference>
<dbReference type="GO" id="GO:0004519">
    <property type="term" value="F:endonuclease activity"/>
    <property type="evidence" value="ECO:0007669"/>
    <property type="project" value="UniProtKB-KW"/>
</dbReference>
<proteinExistence type="inferred from homology"/>
<keyword evidence="2" id="KW-0680">Restriction system</keyword>
<dbReference type="SUPFAM" id="SSF116734">
    <property type="entry name" value="DNA methylase specificity domain"/>
    <property type="match status" value="2"/>
</dbReference>
<dbReference type="CDD" id="cd17266">
    <property type="entry name" value="RMtype1_S_Sau1132ORF3780P-TRD2-CR2_like"/>
    <property type="match status" value="1"/>
</dbReference>
<keyword evidence="3" id="KW-0238">DNA-binding</keyword>
<dbReference type="GO" id="GO:0016787">
    <property type="term" value="F:hydrolase activity"/>
    <property type="evidence" value="ECO:0007669"/>
    <property type="project" value="UniProtKB-KW"/>
</dbReference>
<evidence type="ECO:0000313" key="5">
    <source>
        <dbReference type="EMBL" id="WDE95406.1"/>
    </source>
</evidence>
<comment type="similarity">
    <text evidence="1">Belongs to the type-I restriction system S methylase family.</text>
</comment>
<keyword evidence="5" id="KW-0255">Endonuclease</keyword>
<dbReference type="EC" id="3.1.21.-" evidence="5"/>